<comment type="caution">
    <text evidence="1">The sequence shown here is derived from an EMBL/GenBank/DDBJ whole genome shotgun (WGS) entry which is preliminary data.</text>
</comment>
<accession>A0ABV9B7N6</accession>
<dbReference type="InterPro" id="IPR048000">
    <property type="entry name" value="TnsA-like"/>
</dbReference>
<sequence>MSYVDAARCQRRRPLRDCVAIHLKNAPPVRPFRWSRGRGHFPGWYWSATPDRHVSFESSLEHDRLVPMAFDPSVAGIGSQPFWLHWHDGERERRPAPDCIVRHSDGSAVVIDVRADDRIAQQDAAAFAVTRLACA</sequence>
<protein>
    <submittedName>
        <fullName evidence="1">TnsA-like heteromeric transposase endonuclease subunit</fullName>
    </submittedName>
</protein>
<organism evidence="1 2">
    <name type="scientific">Streptomyces vulcanius</name>
    <dbReference type="NCBI Taxonomy" id="1441876"/>
    <lineage>
        <taxon>Bacteria</taxon>
        <taxon>Bacillati</taxon>
        <taxon>Actinomycetota</taxon>
        <taxon>Actinomycetes</taxon>
        <taxon>Kitasatosporales</taxon>
        <taxon>Streptomycetaceae</taxon>
        <taxon>Streptomyces</taxon>
    </lineage>
</organism>
<dbReference type="EMBL" id="JBHSFK010000061">
    <property type="protein sequence ID" value="MFC4507752.1"/>
    <property type="molecule type" value="Genomic_DNA"/>
</dbReference>
<keyword evidence="2" id="KW-1185">Reference proteome</keyword>
<dbReference type="NCBIfam" id="NF033179">
    <property type="entry name" value="TnsA_like_Actin"/>
    <property type="match status" value="1"/>
</dbReference>
<dbReference type="Proteomes" id="UP001595839">
    <property type="component" value="Unassembled WGS sequence"/>
</dbReference>
<reference evidence="2" key="1">
    <citation type="journal article" date="2019" name="Int. J. Syst. Evol. Microbiol.">
        <title>The Global Catalogue of Microorganisms (GCM) 10K type strain sequencing project: providing services to taxonomists for standard genome sequencing and annotation.</title>
        <authorList>
            <consortium name="The Broad Institute Genomics Platform"/>
            <consortium name="The Broad Institute Genome Sequencing Center for Infectious Disease"/>
            <person name="Wu L."/>
            <person name="Ma J."/>
        </authorList>
    </citation>
    <scope>NUCLEOTIDE SEQUENCE [LARGE SCALE GENOMIC DNA]</scope>
    <source>
        <strain evidence="2">CGMCC 4.7177</strain>
    </source>
</reference>
<proteinExistence type="predicted"/>
<name>A0ABV9B7N6_9ACTN</name>
<evidence type="ECO:0000313" key="1">
    <source>
        <dbReference type="EMBL" id="MFC4507752.1"/>
    </source>
</evidence>
<gene>
    <name evidence="1" type="ORF">ACFPIH_51555</name>
</gene>
<dbReference type="RefSeq" id="WP_381186650.1">
    <property type="nucleotide sequence ID" value="NZ_JBHSFK010000061.1"/>
</dbReference>
<evidence type="ECO:0000313" key="2">
    <source>
        <dbReference type="Proteomes" id="UP001595839"/>
    </source>
</evidence>